<sequence length="230" mass="27017">MRAFSRAFSTADSRRKQRPSQWRFFALICIGQMLITSPAIANSFERDGIFTQTGKKYVDFRPIPKWSNLLERFEAEERRDQDCRRHGAGRCPYDRWKRTIDTLRFKSKAAQVSGVNEFANQWRYVADAANWGQEDYWAIPGEFFRKAGDCEDYAFVKFMSLRALGFSNDELRLVVVEDLKHNSQHTVVLVELHGRVLQLDNQIDQVIPAESVHHYKPIYAANEQAWWLYR</sequence>
<accession>A0AAJ0XAL3</accession>
<name>A0AAJ0XAL3_9GAMM</name>
<evidence type="ECO:0000313" key="2">
    <source>
        <dbReference type="Proteomes" id="UP001296776"/>
    </source>
</evidence>
<keyword evidence="2" id="KW-1185">Reference proteome</keyword>
<dbReference type="PANTHER" id="PTHR39327:SF1">
    <property type="entry name" value="BLR5470 PROTEIN"/>
    <property type="match status" value="1"/>
</dbReference>
<reference evidence="1" key="1">
    <citation type="submission" date="2017-08" db="EMBL/GenBank/DDBJ databases">
        <authorList>
            <person name="Imhoff J.F."/>
            <person name="Rahn T."/>
            <person name="Kuenzel S."/>
            <person name="Neulinger S.C."/>
        </authorList>
    </citation>
    <scope>NUCLEOTIDE SEQUENCE</scope>
    <source>
        <strain evidence="1">DSM 11080</strain>
    </source>
</reference>
<evidence type="ECO:0008006" key="3">
    <source>
        <dbReference type="Google" id="ProtNLM"/>
    </source>
</evidence>
<organism evidence="1 2">
    <name type="scientific">Halochromatium glycolicum</name>
    <dbReference type="NCBI Taxonomy" id="85075"/>
    <lineage>
        <taxon>Bacteria</taxon>
        <taxon>Pseudomonadati</taxon>
        <taxon>Pseudomonadota</taxon>
        <taxon>Gammaproteobacteria</taxon>
        <taxon>Chromatiales</taxon>
        <taxon>Chromatiaceae</taxon>
        <taxon>Halochromatium</taxon>
    </lineage>
</organism>
<dbReference type="Gene3D" id="3.10.620.30">
    <property type="match status" value="1"/>
</dbReference>
<protein>
    <recommendedName>
        <fullName evidence="3">Transglutaminase-like cysteine proteinase BTLCP</fullName>
    </recommendedName>
</protein>
<dbReference type="Proteomes" id="UP001296776">
    <property type="component" value="Unassembled WGS sequence"/>
</dbReference>
<dbReference type="PANTHER" id="PTHR39327">
    <property type="match status" value="1"/>
</dbReference>
<gene>
    <name evidence="1" type="ORF">CKO40_15565</name>
</gene>
<evidence type="ECO:0000313" key="1">
    <source>
        <dbReference type="EMBL" id="MBK1705934.1"/>
    </source>
</evidence>
<proteinExistence type="predicted"/>
<dbReference type="Pfam" id="PF06035">
    <property type="entry name" value="Peptidase_C93"/>
    <property type="match status" value="1"/>
</dbReference>
<dbReference type="AlphaFoldDB" id="A0AAJ0XAL3"/>
<dbReference type="EMBL" id="NRSJ01000030">
    <property type="protein sequence ID" value="MBK1705934.1"/>
    <property type="molecule type" value="Genomic_DNA"/>
</dbReference>
<reference evidence="1" key="2">
    <citation type="journal article" date="2020" name="Microorganisms">
        <title>Osmotic Adaptation and Compatible Solute Biosynthesis of Phototrophic Bacteria as Revealed from Genome Analyses.</title>
        <authorList>
            <person name="Imhoff J.F."/>
            <person name="Rahn T."/>
            <person name="Kunzel S."/>
            <person name="Keller A."/>
            <person name="Neulinger S.C."/>
        </authorList>
    </citation>
    <scope>NUCLEOTIDE SEQUENCE</scope>
    <source>
        <strain evidence="1">DSM 11080</strain>
    </source>
</reference>
<comment type="caution">
    <text evidence="1">The sequence shown here is derived from an EMBL/GenBank/DDBJ whole genome shotgun (WGS) entry which is preliminary data.</text>
</comment>
<dbReference type="InterPro" id="IPR010319">
    <property type="entry name" value="Transglutaminase-like_Cys_pept"/>
</dbReference>